<dbReference type="AlphaFoldDB" id="A0AAD7S6L1"/>
<keyword evidence="2" id="KW-0813">Transport</keyword>
<dbReference type="PROSITE" id="PS50267">
    <property type="entry name" value="NA_NEUROTRAN_SYMP_3"/>
    <property type="match status" value="1"/>
</dbReference>
<protein>
    <submittedName>
        <fullName evidence="7">Uncharacterized protein</fullName>
    </submittedName>
</protein>
<keyword evidence="5 6" id="KW-0472">Membrane</keyword>
<evidence type="ECO:0000256" key="6">
    <source>
        <dbReference type="SAM" id="Phobius"/>
    </source>
</evidence>
<proteinExistence type="predicted"/>
<evidence type="ECO:0000313" key="8">
    <source>
        <dbReference type="Proteomes" id="UP001221898"/>
    </source>
</evidence>
<dbReference type="GO" id="GO:0016020">
    <property type="term" value="C:membrane"/>
    <property type="evidence" value="ECO:0007669"/>
    <property type="project" value="UniProtKB-SubCell"/>
</dbReference>
<evidence type="ECO:0000256" key="5">
    <source>
        <dbReference type="ARBA" id="ARBA00023136"/>
    </source>
</evidence>
<dbReference type="InterPro" id="IPR037272">
    <property type="entry name" value="SNS_sf"/>
</dbReference>
<keyword evidence="8" id="KW-1185">Reference proteome</keyword>
<dbReference type="Proteomes" id="UP001221898">
    <property type="component" value="Unassembled WGS sequence"/>
</dbReference>
<evidence type="ECO:0000256" key="3">
    <source>
        <dbReference type="ARBA" id="ARBA00022692"/>
    </source>
</evidence>
<name>A0AAD7S6L1_9TELE</name>
<gene>
    <name evidence="7" type="ORF">AAFF_G00029730</name>
</gene>
<dbReference type="EMBL" id="JAINUG010000114">
    <property type="protein sequence ID" value="KAJ8395736.1"/>
    <property type="molecule type" value="Genomic_DNA"/>
</dbReference>
<dbReference type="SUPFAM" id="SSF161070">
    <property type="entry name" value="SNF-like"/>
    <property type="match status" value="1"/>
</dbReference>
<evidence type="ECO:0000256" key="2">
    <source>
        <dbReference type="ARBA" id="ARBA00022448"/>
    </source>
</evidence>
<evidence type="ECO:0000256" key="4">
    <source>
        <dbReference type="ARBA" id="ARBA00022989"/>
    </source>
</evidence>
<feature type="transmembrane region" description="Helical" evidence="6">
    <location>
        <begin position="57"/>
        <end position="80"/>
    </location>
</feature>
<evidence type="ECO:0000256" key="1">
    <source>
        <dbReference type="ARBA" id="ARBA00004141"/>
    </source>
</evidence>
<sequence length="172" mass="19056">MLGFSPFRFYYYMWKYITPMVLLALLAASVIQLGMTPPSYSAWIEELAQERSRSYPTWALATCISLVVMAILPVPIVLALRYFNLLDENVGGLSAVSYRKGRIIKDSTMPDEDDDASLIHAKSPCSEAPSPMPGHSIYCKQSMGLDADTAPNGRYGIGYLMANMPDMPESDL</sequence>
<reference evidence="7" key="1">
    <citation type="journal article" date="2023" name="Science">
        <title>Genome structures resolve the early diversification of teleost fishes.</title>
        <authorList>
            <person name="Parey E."/>
            <person name="Louis A."/>
            <person name="Montfort J."/>
            <person name="Bouchez O."/>
            <person name="Roques C."/>
            <person name="Iampietro C."/>
            <person name="Lluch J."/>
            <person name="Castinel A."/>
            <person name="Donnadieu C."/>
            <person name="Desvignes T."/>
            <person name="Floi Bucao C."/>
            <person name="Jouanno E."/>
            <person name="Wen M."/>
            <person name="Mejri S."/>
            <person name="Dirks R."/>
            <person name="Jansen H."/>
            <person name="Henkel C."/>
            <person name="Chen W.J."/>
            <person name="Zahm M."/>
            <person name="Cabau C."/>
            <person name="Klopp C."/>
            <person name="Thompson A.W."/>
            <person name="Robinson-Rechavi M."/>
            <person name="Braasch I."/>
            <person name="Lecointre G."/>
            <person name="Bobe J."/>
            <person name="Postlethwait J.H."/>
            <person name="Berthelot C."/>
            <person name="Roest Crollius H."/>
            <person name="Guiguen Y."/>
        </authorList>
    </citation>
    <scope>NUCLEOTIDE SEQUENCE</scope>
    <source>
        <strain evidence="7">NC1722</strain>
    </source>
</reference>
<comment type="subcellular location">
    <subcellularLocation>
        <location evidence="1">Membrane</location>
        <topology evidence="1">Multi-pass membrane protein</topology>
    </subcellularLocation>
</comment>
<keyword evidence="4 6" id="KW-1133">Transmembrane helix</keyword>
<dbReference type="Pfam" id="PF00209">
    <property type="entry name" value="SNF"/>
    <property type="match status" value="1"/>
</dbReference>
<comment type="caution">
    <text evidence="7">The sequence shown here is derived from an EMBL/GenBank/DDBJ whole genome shotgun (WGS) entry which is preliminary data.</text>
</comment>
<organism evidence="7 8">
    <name type="scientific">Aldrovandia affinis</name>
    <dbReference type="NCBI Taxonomy" id="143900"/>
    <lineage>
        <taxon>Eukaryota</taxon>
        <taxon>Metazoa</taxon>
        <taxon>Chordata</taxon>
        <taxon>Craniata</taxon>
        <taxon>Vertebrata</taxon>
        <taxon>Euteleostomi</taxon>
        <taxon>Actinopterygii</taxon>
        <taxon>Neopterygii</taxon>
        <taxon>Teleostei</taxon>
        <taxon>Notacanthiformes</taxon>
        <taxon>Halosauridae</taxon>
        <taxon>Aldrovandia</taxon>
    </lineage>
</organism>
<dbReference type="InterPro" id="IPR000175">
    <property type="entry name" value="Na/ntran_symport"/>
</dbReference>
<keyword evidence="3 6" id="KW-0812">Transmembrane</keyword>
<evidence type="ECO:0000313" key="7">
    <source>
        <dbReference type="EMBL" id="KAJ8395736.1"/>
    </source>
</evidence>
<accession>A0AAD7S6L1</accession>